<keyword evidence="13 16" id="KW-0496">Mitochondrion</keyword>
<dbReference type="InterPro" id="IPR001516">
    <property type="entry name" value="Proton_antipo_N"/>
</dbReference>
<protein>
    <recommendedName>
        <fullName evidence="3 16">NADH-ubiquinone oxidoreductase chain 5</fullName>
        <ecNumber evidence="2 16">7.1.1.2</ecNumber>
    </recommendedName>
</protein>
<evidence type="ECO:0000256" key="6">
    <source>
        <dbReference type="ARBA" id="ARBA00022692"/>
    </source>
</evidence>
<evidence type="ECO:0000256" key="3">
    <source>
        <dbReference type="ARBA" id="ARBA00021096"/>
    </source>
</evidence>
<keyword evidence="11 16" id="KW-0520">NAD</keyword>
<evidence type="ECO:0000313" key="20">
    <source>
        <dbReference type="EMBL" id="AQM37759.1"/>
    </source>
</evidence>
<name>A0A1Q1MML1_9BIVA</name>
<evidence type="ECO:0000256" key="2">
    <source>
        <dbReference type="ARBA" id="ARBA00012944"/>
    </source>
</evidence>
<evidence type="ECO:0000256" key="11">
    <source>
        <dbReference type="ARBA" id="ARBA00023027"/>
    </source>
</evidence>
<feature type="transmembrane region" description="Helical" evidence="16">
    <location>
        <begin position="390"/>
        <end position="412"/>
    </location>
</feature>
<dbReference type="InterPro" id="IPR003945">
    <property type="entry name" value="NU5C-like"/>
</dbReference>
<feature type="domain" description="NADH-Ubiquinone oxidoreductase (complex I) chain 5 N-terminal" evidence="18">
    <location>
        <begin position="57"/>
        <end position="101"/>
    </location>
</feature>
<evidence type="ECO:0000259" key="19">
    <source>
        <dbReference type="Pfam" id="PF06455"/>
    </source>
</evidence>
<feature type="transmembrane region" description="Helical" evidence="16">
    <location>
        <begin position="571"/>
        <end position="590"/>
    </location>
</feature>
<dbReference type="AlphaFoldDB" id="A0A1Q1MML1"/>
<feature type="transmembrane region" description="Helical" evidence="16">
    <location>
        <begin position="309"/>
        <end position="330"/>
    </location>
</feature>
<dbReference type="Pfam" id="PF06455">
    <property type="entry name" value="NADH5_C"/>
    <property type="match status" value="1"/>
</dbReference>
<keyword evidence="9" id="KW-0249">Electron transport</keyword>
<evidence type="ECO:0000256" key="14">
    <source>
        <dbReference type="ARBA" id="ARBA00023136"/>
    </source>
</evidence>
<dbReference type="EMBL" id="KY290449">
    <property type="protein sequence ID" value="AQM37773.1"/>
    <property type="molecule type" value="Genomic_DNA"/>
</dbReference>
<feature type="transmembrane region" description="Helical" evidence="16">
    <location>
        <begin position="188"/>
        <end position="205"/>
    </location>
</feature>
<feature type="transmembrane region" description="Helical" evidence="16">
    <location>
        <begin position="468"/>
        <end position="487"/>
    </location>
</feature>
<evidence type="ECO:0000313" key="21">
    <source>
        <dbReference type="EMBL" id="AQM37773.1"/>
    </source>
</evidence>
<evidence type="ECO:0000256" key="7">
    <source>
        <dbReference type="ARBA" id="ARBA00022792"/>
    </source>
</evidence>
<feature type="transmembrane region" description="Helical" evidence="16">
    <location>
        <begin position="351"/>
        <end position="370"/>
    </location>
</feature>
<keyword evidence="4 16" id="KW-0813">Transport</keyword>
<dbReference type="Pfam" id="PF00361">
    <property type="entry name" value="Proton_antipo_M"/>
    <property type="match status" value="1"/>
</dbReference>
<keyword evidence="14 16" id="KW-0472">Membrane</keyword>
<reference evidence="21" key="1">
    <citation type="journal article" date="2017" name="Mol. Phylogenet. Evol.">
        <title>The complete maternal and paternal mitochondrial genomes of Unio crassus: Mitochondrial molecular clock and the overconfidence of molecular dating.</title>
        <authorList>
            <person name="Burzynski A."/>
            <person name="Soroka M."/>
            <person name="Mioduchowska M."/>
            <person name="Kaczmarczyk A."/>
            <person name="Sell J."/>
        </authorList>
    </citation>
    <scope>NUCLEOTIDE SEQUENCE</scope>
    <source>
        <strain evidence="20">DR14</strain>
        <strain evidence="21">DR15</strain>
    </source>
</reference>
<evidence type="ECO:0000256" key="16">
    <source>
        <dbReference type="RuleBase" id="RU003404"/>
    </source>
</evidence>
<feature type="transmembrane region" description="Helical" evidence="16">
    <location>
        <begin position="284"/>
        <end position="303"/>
    </location>
</feature>
<keyword evidence="8" id="KW-1278">Translocase</keyword>
<feature type="transmembrane region" description="Helical" evidence="16">
    <location>
        <begin position="122"/>
        <end position="142"/>
    </location>
</feature>
<feature type="transmembrane region" description="Helical" evidence="16">
    <location>
        <begin position="499"/>
        <end position="522"/>
    </location>
</feature>
<sequence>MNKELKGSILSMKGVIYCTLVWGGSLLFSSLCLGFLLLGGLINVVTFVEWEFFSGCGLSLSVMVLMDFLGVIFSFVVCLVSGCVFLYSVSYMEADKFVSLFCSLVACFVGAMNILIYIPHLVFMLLGWDLLGIVSFLLVIYYQNNVSVGAGMLTILVNRLGDVFLLLSIGLVSMTGTWGILGCSSYKMSYEVLIVGILLIGACLTKSAQMPFSVWLPAAMAAPTPVSALVHSSTLVTAGVYVMFRYYSFFSAVDGILLLSSKIGCLTLLMASLAACFELDIKKLIALSTLGHLGFMVYVLGLGYPALSFFHMVMHALFKSLLFLCAGCYIHMSGSSQDIRQLSGVGWMSSPLLTSCSIVGFSSLCGVPYLSGFYSKDAILESSLESFSGMFELSCIVLSASISYVYSMRILLKAVFGSFSGIPLMEISLGSWFMMVPICFLTFGSVVFGFLLQTFWVEFCQTFVVSKVVKLCLFFVLNMGNFVLILEKISYGVFNRGEIFAKWCLIFMSVCTSMWFLRWVFYWVPSMWYGSVSKTVMILESGWMEVLSSHWIFLSFSAVSIKLWILERVSVLAILRFSSMFLLVLMFFTLN</sequence>
<comment type="similarity">
    <text evidence="16">Belongs to the complex I subunit 5 family.</text>
</comment>
<geneLocation type="mitochondrion" evidence="21"/>
<dbReference type="PANTHER" id="PTHR42829">
    <property type="entry name" value="NADH-UBIQUINONE OXIDOREDUCTASE CHAIN 5"/>
    <property type="match status" value="1"/>
</dbReference>
<proteinExistence type="inferred from homology"/>
<feature type="transmembrane region" description="Helical" evidence="16">
    <location>
        <begin position="68"/>
        <end position="90"/>
    </location>
</feature>
<evidence type="ECO:0000256" key="12">
    <source>
        <dbReference type="ARBA" id="ARBA00023075"/>
    </source>
</evidence>
<dbReference type="GO" id="GO:0015990">
    <property type="term" value="P:electron transport coupled proton transport"/>
    <property type="evidence" value="ECO:0007669"/>
    <property type="project" value="TreeGrafter"/>
</dbReference>
<feature type="transmembrane region" description="Helical" evidence="16">
    <location>
        <begin position="432"/>
        <end position="456"/>
    </location>
</feature>
<dbReference type="GO" id="GO:0042773">
    <property type="term" value="P:ATP synthesis coupled electron transport"/>
    <property type="evidence" value="ECO:0007669"/>
    <property type="project" value="InterPro"/>
</dbReference>
<organism evidence="21">
    <name type="scientific">Unio crassus</name>
    <dbReference type="NCBI Taxonomy" id="143297"/>
    <lineage>
        <taxon>Eukaryota</taxon>
        <taxon>Metazoa</taxon>
        <taxon>Spiralia</taxon>
        <taxon>Lophotrochozoa</taxon>
        <taxon>Mollusca</taxon>
        <taxon>Bivalvia</taxon>
        <taxon>Autobranchia</taxon>
        <taxon>Heteroconchia</taxon>
        <taxon>Palaeoheterodonta</taxon>
        <taxon>Unionida</taxon>
        <taxon>Unionoidea</taxon>
        <taxon>Unionidae</taxon>
        <taxon>Unioninae</taxon>
        <taxon>Unio</taxon>
    </lineage>
</organism>
<evidence type="ECO:0000256" key="10">
    <source>
        <dbReference type="ARBA" id="ARBA00022989"/>
    </source>
</evidence>
<feature type="transmembrane region" description="Helical" evidence="16">
    <location>
        <begin position="542"/>
        <end position="564"/>
    </location>
</feature>
<comment type="catalytic activity">
    <reaction evidence="15 16">
        <text>a ubiquinone + NADH + 5 H(+)(in) = a ubiquinol + NAD(+) + 4 H(+)(out)</text>
        <dbReference type="Rhea" id="RHEA:29091"/>
        <dbReference type="Rhea" id="RHEA-COMP:9565"/>
        <dbReference type="Rhea" id="RHEA-COMP:9566"/>
        <dbReference type="ChEBI" id="CHEBI:15378"/>
        <dbReference type="ChEBI" id="CHEBI:16389"/>
        <dbReference type="ChEBI" id="CHEBI:17976"/>
        <dbReference type="ChEBI" id="CHEBI:57540"/>
        <dbReference type="ChEBI" id="CHEBI:57945"/>
        <dbReference type="EC" id="7.1.1.2"/>
    </reaction>
</comment>
<keyword evidence="6 16" id="KW-0812">Transmembrane</keyword>
<dbReference type="InterPro" id="IPR001750">
    <property type="entry name" value="ND/Mrp_TM"/>
</dbReference>
<dbReference type="GO" id="GO:0005743">
    <property type="term" value="C:mitochondrial inner membrane"/>
    <property type="evidence" value="ECO:0007669"/>
    <property type="project" value="UniProtKB-SubCell"/>
</dbReference>
<evidence type="ECO:0000256" key="9">
    <source>
        <dbReference type="ARBA" id="ARBA00022982"/>
    </source>
</evidence>
<feature type="transmembrane region" description="Helical" evidence="16">
    <location>
        <begin position="226"/>
        <end position="244"/>
    </location>
</feature>
<evidence type="ECO:0000256" key="5">
    <source>
        <dbReference type="ARBA" id="ARBA00022660"/>
    </source>
</evidence>
<keyword evidence="7" id="KW-0999">Mitochondrion inner membrane</keyword>
<comment type="function">
    <text evidence="16">Core subunit of the mitochondrial membrane respiratory chain NADH dehydrogenase (Complex I) which catalyzes electron transfer from NADH through the respiratory chain, using ubiquinone as an electron acceptor. Essential for the catalytic activity and assembly of complex I.</text>
</comment>
<evidence type="ECO:0000256" key="8">
    <source>
        <dbReference type="ARBA" id="ARBA00022967"/>
    </source>
</evidence>
<evidence type="ECO:0000256" key="4">
    <source>
        <dbReference type="ARBA" id="ARBA00022448"/>
    </source>
</evidence>
<evidence type="ECO:0000256" key="13">
    <source>
        <dbReference type="ARBA" id="ARBA00023128"/>
    </source>
</evidence>
<evidence type="ECO:0000256" key="1">
    <source>
        <dbReference type="ARBA" id="ARBA00004448"/>
    </source>
</evidence>
<comment type="subcellular location">
    <subcellularLocation>
        <location evidence="1">Mitochondrion inner membrane</location>
        <topology evidence="1">Multi-pass membrane protein</topology>
    </subcellularLocation>
</comment>
<feature type="transmembrane region" description="Helical" evidence="16">
    <location>
        <begin position="20"/>
        <end position="48"/>
    </location>
</feature>
<evidence type="ECO:0000259" key="18">
    <source>
        <dbReference type="Pfam" id="PF00662"/>
    </source>
</evidence>
<dbReference type="PANTHER" id="PTHR42829:SF2">
    <property type="entry name" value="NADH-UBIQUINONE OXIDOREDUCTASE CHAIN 5"/>
    <property type="match status" value="1"/>
</dbReference>
<dbReference type="PRINTS" id="PR01434">
    <property type="entry name" value="NADHDHGNASE5"/>
</dbReference>
<dbReference type="InterPro" id="IPR010934">
    <property type="entry name" value="NADH_DH_su5_C"/>
</dbReference>
<dbReference type="GO" id="GO:0003954">
    <property type="term" value="F:NADH dehydrogenase activity"/>
    <property type="evidence" value="ECO:0007669"/>
    <property type="project" value="TreeGrafter"/>
</dbReference>
<feature type="domain" description="NADH:quinone oxidoreductase/Mrp antiporter transmembrane" evidence="17">
    <location>
        <begin position="120"/>
        <end position="389"/>
    </location>
</feature>
<evidence type="ECO:0000259" key="17">
    <source>
        <dbReference type="Pfam" id="PF00361"/>
    </source>
</evidence>
<feature type="transmembrane region" description="Helical" evidence="16">
    <location>
        <begin position="256"/>
        <end position="277"/>
    </location>
</feature>
<feature type="domain" description="NADH dehydrogenase subunit 5 C-terminal" evidence="19">
    <location>
        <begin position="406"/>
        <end position="588"/>
    </location>
</feature>
<dbReference type="Pfam" id="PF00662">
    <property type="entry name" value="Proton_antipo_N"/>
    <property type="match status" value="1"/>
</dbReference>
<dbReference type="EMBL" id="KY290448">
    <property type="protein sequence ID" value="AQM37759.1"/>
    <property type="molecule type" value="Genomic_DNA"/>
</dbReference>
<keyword evidence="12 16" id="KW-0830">Ubiquinone</keyword>
<keyword evidence="5" id="KW-0679">Respiratory chain</keyword>
<feature type="transmembrane region" description="Helical" evidence="16">
    <location>
        <begin position="97"/>
        <end position="116"/>
    </location>
</feature>
<evidence type="ECO:0000256" key="15">
    <source>
        <dbReference type="ARBA" id="ARBA00049551"/>
    </source>
</evidence>
<feature type="transmembrane region" description="Helical" evidence="16">
    <location>
        <begin position="163"/>
        <end position="182"/>
    </location>
</feature>
<accession>A0A1Q1MML1</accession>
<dbReference type="EC" id="7.1.1.2" evidence="2 16"/>
<keyword evidence="10 16" id="KW-1133">Transmembrane helix</keyword>
<dbReference type="GO" id="GO:0008137">
    <property type="term" value="F:NADH dehydrogenase (ubiquinone) activity"/>
    <property type="evidence" value="ECO:0007669"/>
    <property type="project" value="UniProtKB-EC"/>
</dbReference>